<feature type="domain" description="Amine oxidase" evidence="3">
    <location>
        <begin position="15"/>
        <end position="449"/>
    </location>
</feature>
<dbReference type="InterPro" id="IPR002937">
    <property type="entry name" value="Amino_oxidase"/>
</dbReference>
<dbReference type="Pfam" id="PF01593">
    <property type="entry name" value="Amino_oxidase"/>
    <property type="match status" value="1"/>
</dbReference>
<accession>A0AAW9RBF0</accession>
<dbReference type="SUPFAM" id="SSF51905">
    <property type="entry name" value="FAD/NAD(P)-binding domain"/>
    <property type="match status" value="1"/>
</dbReference>
<reference evidence="4 5" key="1">
    <citation type="submission" date="2024-02" db="EMBL/GenBank/DDBJ databases">
        <title>A novel Wenzhouxiangellaceae bacterium, isolated from coastal sediments.</title>
        <authorList>
            <person name="Du Z.-J."/>
            <person name="Ye Y.-Q."/>
            <person name="Zhang X.-Y."/>
        </authorList>
    </citation>
    <scope>NUCLEOTIDE SEQUENCE [LARGE SCALE GENOMIC DNA]</scope>
    <source>
        <strain evidence="4 5">CH-27</strain>
    </source>
</reference>
<comment type="similarity">
    <text evidence="1">Belongs to the carotenoid/retinoid oxidoreductase family.</text>
</comment>
<evidence type="ECO:0000313" key="5">
    <source>
        <dbReference type="Proteomes" id="UP001359886"/>
    </source>
</evidence>
<evidence type="ECO:0000256" key="1">
    <source>
        <dbReference type="ARBA" id="ARBA00006046"/>
    </source>
</evidence>
<keyword evidence="2" id="KW-0812">Transmembrane</keyword>
<dbReference type="RefSeq" id="WP_354694590.1">
    <property type="nucleotide sequence ID" value="NZ_JAZHOG010000003.1"/>
</dbReference>
<organism evidence="4 5">
    <name type="scientific">Elongatibacter sediminis</name>
    <dbReference type="NCBI Taxonomy" id="3119006"/>
    <lineage>
        <taxon>Bacteria</taxon>
        <taxon>Pseudomonadati</taxon>
        <taxon>Pseudomonadota</taxon>
        <taxon>Gammaproteobacteria</taxon>
        <taxon>Chromatiales</taxon>
        <taxon>Wenzhouxiangellaceae</taxon>
        <taxon>Elongatibacter</taxon>
    </lineage>
</organism>
<name>A0AAW9RBF0_9GAMM</name>
<dbReference type="Proteomes" id="UP001359886">
    <property type="component" value="Unassembled WGS sequence"/>
</dbReference>
<dbReference type="GO" id="GO:0016491">
    <property type="term" value="F:oxidoreductase activity"/>
    <property type="evidence" value="ECO:0007669"/>
    <property type="project" value="InterPro"/>
</dbReference>
<dbReference type="EMBL" id="JAZHOG010000003">
    <property type="protein sequence ID" value="MEJ8567277.1"/>
    <property type="molecule type" value="Genomic_DNA"/>
</dbReference>
<gene>
    <name evidence="4" type="ORF">V3330_06525</name>
</gene>
<keyword evidence="2" id="KW-0472">Membrane</keyword>
<dbReference type="Gene3D" id="3.50.50.60">
    <property type="entry name" value="FAD/NAD(P)-binding domain"/>
    <property type="match status" value="1"/>
</dbReference>
<dbReference type="InterPro" id="IPR036188">
    <property type="entry name" value="FAD/NAD-bd_sf"/>
</dbReference>
<keyword evidence="2" id="KW-1133">Transmembrane helix</keyword>
<evidence type="ECO:0000313" key="4">
    <source>
        <dbReference type="EMBL" id="MEJ8567277.1"/>
    </source>
</evidence>
<comment type="caution">
    <text evidence="4">The sequence shown here is derived from an EMBL/GenBank/DDBJ whole genome shotgun (WGS) entry which is preliminary data.</text>
</comment>
<proteinExistence type="inferred from homology"/>
<keyword evidence="5" id="KW-1185">Reference proteome</keyword>
<dbReference type="PANTHER" id="PTHR43734:SF1">
    <property type="entry name" value="PHYTOENE DESATURASE"/>
    <property type="match status" value="1"/>
</dbReference>
<dbReference type="PANTHER" id="PTHR43734">
    <property type="entry name" value="PHYTOENE DESATURASE"/>
    <property type="match status" value="1"/>
</dbReference>
<dbReference type="Gene3D" id="3.90.660.50">
    <property type="match status" value="1"/>
</dbReference>
<feature type="transmembrane region" description="Helical" evidence="2">
    <location>
        <begin position="7"/>
        <end position="28"/>
    </location>
</feature>
<sequence>MSESPRVVIVGAGVGGMCAGALLAHHGYRVTVCDRIDTVGGRTRTQIIDGYRLPRGAVSFQLAGILPEVCKEVGAEFDLRPVSEMWFWIKGDGDFVPLPAKSGIGKMIEMFLKVHGGEGKKAMARVGLELSIAKIGKAFKDPGQAVGGDDGPTFREWLERYTDNEDLIALFHAITSAVSAVNDFEYPARHWFAHFAASKARMDKYALVPGGFVAVSEALRDVILRHGGEVRLETPVREIEFTDGRASGVVIERDGGRETLPADIVISNAGPSLTVELAGEGTLGAEYVNGLRQRIRPTPIVATYVVSDEPLIEAKAAFLAAGLQRIVTGVPLTNICPEWAPDGKHLMSFYGTPKSCLKPLDHEDERRANIEDVHTLFPDFEARGGRILDVQIRDLNDADVVARSWPGYNIPVETPVNNLFNVGDACGPAGFVATPAAAMSARLVVDQILSGK</sequence>
<evidence type="ECO:0000256" key="2">
    <source>
        <dbReference type="SAM" id="Phobius"/>
    </source>
</evidence>
<dbReference type="AlphaFoldDB" id="A0AAW9RBF0"/>
<evidence type="ECO:0000259" key="3">
    <source>
        <dbReference type="Pfam" id="PF01593"/>
    </source>
</evidence>
<protein>
    <submittedName>
        <fullName evidence="4">FAD-dependent oxidoreductase</fullName>
    </submittedName>
</protein>